<dbReference type="EMBL" id="JBBJCI010000151">
    <property type="protein sequence ID" value="KAK7241967.1"/>
    <property type="molecule type" value="Genomic_DNA"/>
</dbReference>
<evidence type="ECO:0000313" key="6">
    <source>
        <dbReference type="Proteomes" id="UP001363151"/>
    </source>
</evidence>
<dbReference type="CDD" id="cd19071">
    <property type="entry name" value="AKR_AKR1-5-like"/>
    <property type="match status" value="1"/>
</dbReference>
<dbReference type="InterPro" id="IPR023210">
    <property type="entry name" value="NADP_OxRdtase_dom"/>
</dbReference>
<evidence type="ECO:0000256" key="1">
    <source>
        <dbReference type="ARBA" id="ARBA00007905"/>
    </source>
</evidence>
<name>A0ABR1G0D2_AURAN</name>
<keyword evidence="2" id="KW-0521">NADP</keyword>
<evidence type="ECO:0000259" key="4">
    <source>
        <dbReference type="Pfam" id="PF00248"/>
    </source>
</evidence>
<keyword evidence="6" id="KW-1185">Reference proteome</keyword>
<proteinExistence type="inferred from homology"/>
<dbReference type="SUPFAM" id="SSF51430">
    <property type="entry name" value="NAD(P)-linked oxidoreductase"/>
    <property type="match status" value="1"/>
</dbReference>
<dbReference type="PIRSF" id="PIRSF000097">
    <property type="entry name" value="AKR"/>
    <property type="match status" value="1"/>
</dbReference>
<evidence type="ECO:0000256" key="3">
    <source>
        <dbReference type="ARBA" id="ARBA00023002"/>
    </source>
</evidence>
<evidence type="ECO:0000256" key="2">
    <source>
        <dbReference type="ARBA" id="ARBA00022857"/>
    </source>
</evidence>
<keyword evidence="3" id="KW-0560">Oxidoreductase</keyword>
<dbReference type="Proteomes" id="UP001363151">
    <property type="component" value="Unassembled WGS sequence"/>
</dbReference>
<comment type="similarity">
    <text evidence="1">Belongs to the aldo/keto reductase family.</text>
</comment>
<reference evidence="5 6" key="1">
    <citation type="submission" date="2024-03" db="EMBL/GenBank/DDBJ databases">
        <title>Aureococcus anophagefferens CCMP1851 and Kratosvirus quantuckense: Draft genome of a second virus-susceptible host strain in the model system.</title>
        <authorList>
            <person name="Chase E."/>
            <person name="Truchon A.R."/>
            <person name="Schepens W."/>
            <person name="Wilhelm S.W."/>
        </authorList>
    </citation>
    <scope>NUCLEOTIDE SEQUENCE [LARGE SCALE GENOMIC DNA]</scope>
    <source>
        <strain evidence="5 6">CCMP1851</strain>
    </source>
</reference>
<accession>A0ABR1G0D2</accession>
<dbReference type="PANTHER" id="PTHR43827">
    <property type="entry name" value="2,5-DIKETO-D-GLUCONIC ACID REDUCTASE"/>
    <property type="match status" value="1"/>
</dbReference>
<dbReference type="InterPro" id="IPR036812">
    <property type="entry name" value="NAD(P)_OxRdtase_dom_sf"/>
</dbReference>
<gene>
    <name evidence="5" type="ORF">SO694_00018141</name>
</gene>
<dbReference type="PRINTS" id="PR00069">
    <property type="entry name" value="ALDKETRDTASE"/>
</dbReference>
<dbReference type="Gene3D" id="3.20.20.100">
    <property type="entry name" value="NADP-dependent oxidoreductase domain"/>
    <property type="match status" value="1"/>
</dbReference>
<feature type="domain" description="NADP-dependent oxidoreductase" evidence="4">
    <location>
        <begin position="38"/>
        <end position="299"/>
    </location>
</feature>
<dbReference type="Pfam" id="PF00248">
    <property type="entry name" value="Aldo_ket_red"/>
    <property type="match status" value="1"/>
</dbReference>
<dbReference type="InterPro" id="IPR020471">
    <property type="entry name" value="AKR"/>
</dbReference>
<sequence length="313" mass="33327">MAMKLALLAVVAAAKDVPTVDIGKDAKGAAVALPLVGAGTWEYNNSVAYESLCSAFKAGYTMLDTANIYGNEAGVGRAIKDCWTRPRSELFVMTKVPGGLNFTATLAAHEDNMKLLQLDYVDHLMTHFPSNFDGSHASKADRQTTWKALEKIYASGAARSIGVSHYCAKHIEDVMEIAKVTPSINQVEYHVGSGDVDDVIPTCEKYGIHFMSFSPLCGPCNNTAGDNLITGNLVSKVAAHYDGVSGAQVSLRYIVQQALEHPTYFAGVIPKSNDPAHLASNLDVFGFELSKADMALLAAATLPAPTPGDCDVP</sequence>
<organism evidence="5 6">
    <name type="scientific">Aureococcus anophagefferens</name>
    <name type="common">Harmful bloom alga</name>
    <dbReference type="NCBI Taxonomy" id="44056"/>
    <lineage>
        <taxon>Eukaryota</taxon>
        <taxon>Sar</taxon>
        <taxon>Stramenopiles</taxon>
        <taxon>Ochrophyta</taxon>
        <taxon>Pelagophyceae</taxon>
        <taxon>Pelagomonadales</taxon>
        <taxon>Pelagomonadaceae</taxon>
        <taxon>Aureococcus</taxon>
    </lineage>
</organism>
<dbReference type="PANTHER" id="PTHR43827:SF3">
    <property type="entry name" value="NADP-DEPENDENT OXIDOREDUCTASE DOMAIN-CONTAINING PROTEIN"/>
    <property type="match status" value="1"/>
</dbReference>
<evidence type="ECO:0000313" key="5">
    <source>
        <dbReference type="EMBL" id="KAK7241967.1"/>
    </source>
</evidence>
<comment type="caution">
    <text evidence="5">The sequence shown here is derived from an EMBL/GenBank/DDBJ whole genome shotgun (WGS) entry which is preliminary data.</text>
</comment>
<protein>
    <submittedName>
        <fullName evidence="5">Acyl-CoA dehydrogenase</fullName>
    </submittedName>
</protein>